<reference evidence="3 5" key="1">
    <citation type="submission" date="2018-06" db="EMBL/GenBank/DDBJ databases">
        <authorList>
            <consortium name="Pathogen Informatics"/>
            <person name="Doyle S."/>
        </authorList>
    </citation>
    <scope>NUCLEOTIDE SEQUENCE [LARGE SCALE GENOMIC DNA]</scope>
    <source>
        <strain evidence="3 5">NCTC11343</strain>
    </source>
</reference>
<evidence type="ECO:0000313" key="3">
    <source>
        <dbReference type="EMBL" id="SPZ92918.1"/>
    </source>
</evidence>
<evidence type="ECO:0000313" key="4">
    <source>
        <dbReference type="EMBL" id="VXD08201.1"/>
    </source>
</evidence>
<dbReference type="InterPro" id="IPR025196">
    <property type="entry name" value="DUF4126"/>
</dbReference>
<evidence type="ECO:0000259" key="2">
    <source>
        <dbReference type="Pfam" id="PF13548"/>
    </source>
</evidence>
<organism evidence="3 5">
    <name type="scientific">Sphingobacterium multivorum</name>
    <dbReference type="NCBI Taxonomy" id="28454"/>
    <lineage>
        <taxon>Bacteria</taxon>
        <taxon>Pseudomonadati</taxon>
        <taxon>Bacteroidota</taxon>
        <taxon>Sphingobacteriia</taxon>
        <taxon>Sphingobacteriales</taxon>
        <taxon>Sphingobacteriaceae</taxon>
        <taxon>Sphingobacterium</taxon>
    </lineage>
</organism>
<dbReference type="Proteomes" id="UP000432350">
    <property type="component" value="Unassembled WGS sequence"/>
</dbReference>
<evidence type="ECO:0000256" key="1">
    <source>
        <dbReference type="SAM" id="Phobius"/>
    </source>
</evidence>
<gene>
    <name evidence="3" type="ORF">NCTC11343_04856</name>
    <name evidence="4" type="ORF">SPHINGO8BC_90351</name>
</gene>
<name>A0A2X2JG83_SPHMU</name>
<feature type="transmembrane region" description="Helical" evidence="1">
    <location>
        <begin position="109"/>
        <end position="131"/>
    </location>
</feature>
<evidence type="ECO:0000313" key="6">
    <source>
        <dbReference type="Proteomes" id="UP000432350"/>
    </source>
</evidence>
<sequence length="194" mass="20817">MSELSTFLVSAFIGLSLAAATGFRVFMPLFLLSLGCRLELFQVGNELAWAGSPIVLAATSLAMILEIAGYYIPFIDNILDSLSIPLATIAGTLLFAIQFTDISPFFRWAMAIIAGGGTAATISTALAGTRAVSSVGTAGFGNFMISTMETIGSTILTILAIFVPFMAIIVVIGLFYFFWRFGKEQLNKKLKRTE</sequence>
<keyword evidence="1" id="KW-1133">Transmembrane helix</keyword>
<dbReference type="EMBL" id="UAUU01000011">
    <property type="protein sequence ID" value="SPZ92918.1"/>
    <property type="molecule type" value="Genomic_DNA"/>
</dbReference>
<feature type="transmembrane region" description="Helical" evidence="1">
    <location>
        <begin position="47"/>
        <end position="72"/>
    </location>
</feature>
<feature type="transmembrane region" description="Helical" evidence="1">
    <location>
        <begin position="78"/>
        <end position="97"/>
    </location>
</feature>
<proteinExistence type="predicted"/>
<reference evidence="4 6" key="2">
    <citation type="submission" date="2019-10" db="EMBL/GenBank/DDBJ databases">
        <authorList>
            <person name="Karimi E."/>
        </authorList>
    </citation>
    <scope>NUCLEOTIDE SEQUENCE [LARGE SCALE GENOMIC DNA]</scope>
    <source>
        <strain evidence="4">Sphingobacterium sp. 8BC</strain>
    </source>
</reference>
<keyword evidence="1" id="KW-0472">Membrane</keyword>
<feature type="domain" description="DUF4126" evidence="2">
    <location>
        <begin position="12"/>
        <end position="181"/>
    </location>
</feature>
<feature type="transmembrane region" description="Helical" evidence="1">
    <location>
        <begin position="6"/>
        <end position="26"/>
    </location>
</feature>
<dbReference type="GeneID" id="97179738"/>
<feature type="transmembrane region" description="Helical" evidence="1">
    <location>
        <begin position="151"/>
        <end position="179"/>
    </location>
</feature>
<dbReference type="Proteomes" id="UP000251241">
    <property type="component" value="Unassembled WGS sequence"/>
</dbReference>
<dbReference type="Pfam" id="PF13548">
    <property type="entry name" value="DUF4126"/>
    <property type="match status" value="1"/>
</dbReference>
<dbReference type="EMBL" id="CABWMV010000028">
    <property type="protein sequence ID" value="VXD08201.1"/>
    <property type="molecule type" value="Genomic_DNA"/>
</dbReference>
<protein>
    <recommendedName>
        <fullName evidence="2">DUF4126 domain-containing protein</fullName>
    </recommendedName>
</protein>
<accession>A0A654DQL1</accession>
<dbReference type="AlphaFoldDB" id="A0A2X2JG83"/>
<dbReference type="RefSeq" id="WP_112376080.1">
    <property type="nucleotide sequence ID" value="NZ_CP068089.1"/>
</dbReference>
<accession>A0A2X2JG83</accession>
<evidence type="ECO:0000313" key="5">
    <source>
        <dbReference type="Proteomes" id="UP000251241"/>
    </source>
</evidence>
<keyword evidence="1" id="KW-0812">Transmembrane</keyword>